<name>A0A562RLA0_9BURK</name>
<comment type="caution">
    <text evidence="2">The sequence shown here is derived from an EMBL/GenBank/DDBJ whole genome shotgun (WGS) entry which is preliminary data.</text>
</comment>
<dbReference type="EMBL" id="VLLB01000001">
    <property type="protein sequence ID" value="TWI69801.1"/>
    <property type="molecule type" value="Genomic_DNA"/>
</dbReference>
<protein>
    <submittedName>
        <fullName evidence="2">Uncharacterized protein</fullName>
    </submittedName>
</protein>
<organism evidence="2 3">
    <name type="scientific">Pseudoduganella lurida</name>
    <dbReference type="NCBI Taxonomy" id="1036180"/>
    <lineage>
        <taxon>Bacteria</taxon>
        <taxon>Pseudomonadati</taxon>
        <taxon>Pseudomonadota</taxon>
        <taxon>Betaproteobacteria</taxon>
        <taxon>Burkholderiales</taxon>
        <taxon>Oxalobacteraceae</taxon>
        <taxon>Telluria group</taxon>
        <taxon>Pseudoduganella</taxon>
    </lineage>
</organism>
<sequence length="88" mass="9568">MSRRKDVHTAELVGIAVLTRNAFGADRAVRYAQLAGLSPDLSAAVLNRPAAELRRVDATPIPADRRRVDDQRQIGKPARRHSDDSPGG</sequence>
<feature type="compositionally biased region" description="Basic and acidic residues" evidence="1">
    <location>
        <begin position="57"/>
        <end position="73"/>
    </location>
</feature>
<feature type="region of interest" description="Disordered" evidence="1">
    <location>
        <begin position="57"/>
        <end position="88"/>
    </location>
</feature>
<dbReference type="RefSeq" id="WP_145647534.1">
    <property type="nucleotide sequence ID" value="NZ_VLLB01000001.1"/>
</dbReference>
<evidence type="ECO:0000313" key="2">
    <source>
        <dbReference type="EMBL" id="TWI69801.1"/>
    </source>
</evidence>
<dbReference type="AlphaFoldDB" id="A0A562RLA0"/>
<evidence type="ECO:0000313" key="3">
    <source>
        <dbReference type="Proteomes" id="UP000318431"/>
    </source>
</evidence>
<reference evidence="2 3" key="1">
    <citation type="journal article" date="2015" name="Stand. Genomic Sci.">
        <title>Genomic Encyclopedia of Bacterial and Archaeal Type Strains, Phase III: the genomes of soil and plant-associated and newly described type strains.</title>
        <authorList>
            <person name="Whitman W.B."/>
            <person name="Woyke T."/>
            <person name="Klenk H.P."/>
            <person name="Zhou Y."/>
            <person name="Lilburn T.G."/>
            <person name="Beck B.J."/>
            <person name="De Vos P."/>
            <person name="Vandamme P."/>
            <person name="Eisen J.A."/>
            <person name="Garrity G."/>
            <person name="Hugenholtz P."/>
            <person name="Kyrpides N.C."/>
        </authorList>
    </citation>
    <scope>NUCLEOTIDE SEQUENCE [LARGE SCALE GENOMIC DNA]</scope>
    <source>
        <strain evidence="2 3">CGMCC 1.10822</strain>
    </source>
</reference>
<dbReference type="Proteomes" id="UP000318431">
    <property type="component" value="Unassembled WGS sequence"/>
</dbReference>
<gene>
    <name evidence="2" type="ORF">IP91_00874</name>
</gene>
<dbReference type="OrthoDB" id="8759590at2"/>
<keyword evidence="3" id="KW-1185">Reference proteome</keyword>
<evidence type="ECO:0000256" key="1">
    <source>
        <dbReference type="SAM" id="MobiDB-lite"/>
    </source>
</evidence>
<proteinExistence type="predicted"/>
<accession>A0A562RLA0</accession>